<name>A0A9P8IET3_9PEZI</name>
<feature type="compositionally biased region" description="Polar residues" evidence="1">
    <location>
        <begin position="63"/>
        <end position="73"/>
    </location>
</feature>
<proteinExistence type="predicted"/>
<gene>
    <name evidence="2" type="ORF">GP486_007830</name>
</gene>
<comment type="caution">
    <text evidence="2">The sequence shown here is derived from an EMBL/GenBank/DDBJ whole genome shotgun (WGS) entry which is preliminary data.</text>
</comment>
<feature type="region of interest" description="Disordered" evidence="1">
    <location>
        <begin position="28"/>
        <end position="55"/>
    </location>
</feature>
<accession>A0A9P8IET3</accession>
<evidence type="ECO:0000256" key="1">
    <source>
        <dbReference type="SAM" id="MobiDB-lite"/>
    </source>
</evidence>
<protein>
    <submittedName>
        <fullName evidence="2">Uncharacterized protein</fullName>
    </submittedName>
</protein>
<feature type="compositionally biased region" description="Polar residues" evidence="1">
    <location>
        <begin position="35"/>
        <end position="55"/>
    </location>
</feature>
<dbReference type="Proteomes" id="UP000750711">
    <property type="component" value="Unassembled WGS sequence"/>
</dbReference>
<evidence type="ECO:0000313" key="2">
    <source>
        <dbReference type="EMBL" id="KAH0548627.1"/>
    </source>
</evidence>
<reference evidence="2" key="1">
    <citation type="submission" date="2021-03" db="EMBL/GenBank/DDBJ databases">
        <title>Comparative genomics and phylogenomic investigation of the class Geoglossomycetes provide insights into ecological specialization and systematics.</title>
        <authorList>
            <person name="Melie T."/>
            <person name="Pirro S."/>
            <person name="Miller A.N."/>
            <person name="Quandt A."/>
        </authorList>
    </citation>
    <scope>NUCLEOTIDE SEQUENCE</scope>
    <source>
        <strain evidence="2">CAQ_001_2017</strain>
    </source>
</reference>
<organism evidence="2 3">
    <name type="scientific">Trichoglossum hirsutum</name>
    <dbReference type="NCBI Taxonomy" id="265104"/>
    <lineage>
        <taxon>Eukaryota</taxon>
        <taxon>Fungi</taxon>
        <taxon>Dikarya</taxon>
        <taxon>Ascomycota</taxon>
        <taxon>Pezizomycotina</taxon>
        <taxon>Geoglossomycetes</taxon>
        <taxon>Geoglossales</taxon>
        <taxon>Geoglossaceae</taxon>
        <taxon>Trichoglossum</taxon>
    </lineage>
</organism>
<dbReference type="AlphaFoldDB" id="A0A9P8IET3"/>
<sequence>MNELIGGVEERKKYIWTDERSVDFRAGQNRERQTARLQAPTSGLSPPTGATSNPQKRLITKTNFEAPVPTTSPLRLKAPNPEPLNQKALITGRLNTATFTASIKDPREEFLSSHFGQEKFELSLDQIRQLIMLSENWEYQPGRASEFVKGNASLWKKDQSSFGGKVPRPTAASDTMTGTRRLFYEVEDEDFVPVHRKLSLVVIDGTIKRKGKFVEAA</sequence>
<dbReference type="EMBL" id="JAGHQM010002467">
    <property type="protein sequence ID" value="KAH0548627.1"/>
    <property type="molecule type" value="Genomic_DNA"/>
</dbReference>
<feature type="region of interest" description="Disordered" evidence="1">
    <location>
        <begin position="63"/>
        <end position="82"/>
    </location>
</feature>
<evidence type="ECO:0000313" key="3">
    <source>
        <dbReference type="Proteomes" id="UP000750711"/>
    </source>
</evidence>
<keyword evidence="3" id="KW-1185">Reference proteome</keyword>